<organism evidence="2 3">
    <name type="scientific">Sulfuricurvum kujiense</name>
    <dbReference type="NCBI Taxonomy" id="148813"/>
    <lineage>
        <taxon>Bacteria</taxon>
        <taxon>Pseudomonadati</taxon>
        <taxon>Campylobacterota</taxon>
        <taxon>Epsilonproteobacteria</taxon>
        <taxon>Campylobacterales</taxon>
        <taxon>Sulfurimonadaceae</taxon>
        <taxon>Sulfuricurvum</taxon>
    </lineage>
</organism>
<dbReference type="AlphaFoldDB" id="A0A2D3WKP4"/>
<reference evidence="2 3" key="1">
    <citation type="journal article" date="2017" name="Front. Microbiol.">
        <title>Comparative Genomic Analysis of the Class Epsilonproteobacteria and Proposed Reclassification to Epsilonbacteraeota (phyl. nov.).</title>
        <authorList>
            <person name="Waite D.W."/>
            <person name="Vanwonterghem I."/>
            <person name="Rinke C."/>
            <person name="Parks D.H."/>
            <person name="Zhang Y."/>
            <person name="Takai K."/>
            <person name="Sievert S.M."/>
            <person name="Simon J."/>
            <person name="Campbell B.J."/>
            <person name="Hanson T.E."/>
            <person name="Woyke T."/>
            <person name="Klotz M.G."/>
            <person name="Hugenholtz P."/>
        </authorList>
    </citation>
    <scope>NUCLEOTIDE SEQUENCE [LARGE SCALE GENOMIC DNA]</scope>
    <source>
        <strain evidence="2">UBA12443</strain>
    </source>
</reference>
<proteinExistence type="predicted"/>
<keyword evidence="2" id="KW-0966">Cell projection</keyword>
<dbReference type="PANTHER" id="PTHR42792">
    <property type="entry name" value="FLAGELLIN"/>
    <property type="match status" value="1"/>
</dbReference>
<accession>A0A2D3WKP4</accession>
<evidence type="ECO:0000259" key="1">
    <source>
        <dbReference type="Pfam" id="PF00669"/>
    </source>
</evidence>
<dbReference type="InterPro" id="IPR001492">
    <property type="entry name" value="Flagellin"/>
</dbReference>
<dbReference type="PANTHER" id="PTHR42792:SF1">
    <property type="entry name" value="FLAGELLAR HOOK-ASSOCIATED PROTEIN 3"/>
    <property type="match status" value="1"/>
</dbReference>
<dbReference type="Pfam" id="PF00669">
    <property type="entry name" value="Flagellin_N"/>
    <property type="match status" value="1"/>
</dbReference>
<sequence>MRITAGSYYNNIYGENNKLNQQLFDVNKQISSGLKIQYSHEDPGIFIDTLRLDDELTTLGQVKNSAQSAYKLSTQADTTIGEIVKTMESMKVKLVNAANDVNSDTSLQAIAKELRGLQNHLLTLANSSIGGQYLFSGTATSVKPIADDGSYQGNDKNLEAFLGAGFKQKYNVSGTQLFMGDENKTNRTVSSNVAQMSLTDLYPDIMQSTTKSRTEAKETYITANNTLRDLMGDTDIDPTTSNTPHFYIQGTKTDGTTFKQHISTLTMDNNVNDLLTAIKNEYGSDQVDVTLNAHGQIEIVDKLSGSSKLDFHLIGAVDFDGLNAGDAADISDAALYAATPGEIDNLQTGTTNFETAAITTPGLFIKEFTKSGFTTPTGTPNTIEGINYDRTNFIKEGAKLLSNVSQVIKADNLSASASTKLLDVSGNATLVGTTLNLQGKNIDGFDYDLQINLAAASSVSGTVNGVPIVPFNIYNADVARTPAGADEVTYQQLLDVVNMTMSGSLPIGNTAAQYDSAITAANTLASTTLDTAGRMVIQDKIHPTTQASIALYDSSSLDYSVTTGSALTFNANSALTLRDPKTNLFAQIEEIISSVEQGKKRADGSESTDPRNIGVQNAIRMMDDLSDHVSRLQTEAGSYSQTLEASANRTDLLIISTKTLQSDVIDTDVAEATLRMQQLTLNYQALLSNISKVSKLSLVNYL</sequence>
<dbReference type="InterPro" id="IPR001029">
    <property type="entry name" value="Flagellin_N"/>
</dbReference>
<dbReference type="SUPFAM" id="SSF64518">
    <property type="entry name" value="Phase 1 flagellin"/>
    <property type="match status" value="1"/>
</dbReference>
<name>A0A2D3WKP4_9BACT</name>
<dbReference type="GO" id="GO:0005198">
    <property type="term" value="F:structural molecule activity"/>
    <property type="evidence" value="ECO:0007669"/>
    <property type="project" value="InterPro"/>
</dbReference>
<feature type="domain" description="Flagellin N-terminal" evidence="1">
    <location>
        <begin position="10"/>
        <end position="140"/>
    </location>
</feature>
<dbReference type="Gene3D" id="1.20.1330.10">
    <property type="entry name" value="f41 fragment of flagellin, N-terminal domain"/>
    <property type="match status" value="2"/>
</dbReference>
<evidence type="ECO:0000313" key="2">
    <source>
        <dbReference type="EMBL" id="DAB37679.1"/>
    </source>
</evidence>
<evidence type="ECO:0000313" key="3">
    <source>
        <dbReference type="Proteomes" id="UP000228859"/>
    </source>
</evidence>
<protein>
    <submittedName>
        <fullName evidence="2">Flagellar biosynthesis protein FlgL</fullName>
    </submittedName>
</protein>
<keyword evidence="2" id="KW-0282">Flagellum</keyword>
<dbReference type="EMBL" id="DLUI01000143">
    <property type="protein sequence ID" value="DAB37679.1"/>
    <property type="molecule type" value="Genomic_DNA"/>
</dbReference>
<dbReference type="GO" id="GO:0009288">
    <property type="term" value="C:bacterial-type flagellum"/>
    <property type="evidence" value="ECO:0007669"/>
    <property type="project" value="InterPro"/>
</dbReference>
<comment type="caution">
    <text evidence="2">The sequence shown here is derived from an EMBL/GenBank/DDBJ whole genome shotgun (WGS) entry which is preliminary data.</text>
</comment>
<dbReference type="RefSeq" id="WP_294896385.1">
    <property type="nucleotide sequence ID" value="NZ_DLUI01000143.1"/>
</dbReference>
<dbReference type="Proteomes" id="UP000228859">
    <property type="component" value="Unassembled WGS sequence"/>
</dbReference>
<keyword evidence="2" id="KW-0969">Cilium</keyword>
<gene>
    <name evidence="2" type="ORF">CFH83_09985</name>
</gene>